<dbReference type="Gene3D" id="1.10.260.40">
    <property type="entry name" value="lambda repressor-like DNA-binding domains"/>
    <property type="match status" value="1"/>
</dbReference>
<evidence type="ECO:0000259" key="1">
    <source>
        <dbReference type="PROSITE" id="PS50943"/>
    </source>
</evidence>
<feature type="domain" description="HTH cro/C1-type" evidence="1">
    <location>
        <begin position="21"/>
        <end position="62"/>
    </location>
</feature>
<dbReference type="PROSITE" id="PS50943">
    <property type="entry name" value="HTH_CROC1"/>
    <property type="match status" value="1"/>
</dbReference>
<dbReference type="SMART" id="SM00530">
    <property type="entry name" value="HTH_XRE"/>
    <property type="match status" value="1"/>
</dbReference>
<organism evidence="2 3">
    <name type="scientific">Aerococcus christensenii</name>
    <dbReference type="NCBI Taxonomy" id="87541"/>
    <lineage>
        <taxon>Bacteria</taxon>
        <taxon>Bacillati</taxon>
        <taxon>Bacillota</taxon>
        <taxon>Bacilli</taxon>
        <taxon>Lactobacillales</taxon>
        <taxon>Aerococcaceae</taxon>
        <taxon>Aerococcus</taxon>
    </lineage>
</organism>
<dbReference type="Pfam" id="PF13443">
    <property type="entry name" value="HTH_26"/>
    <property type="match status" value="1"/>
</dbReference>
<name>A0A2I1K7H3_9LACT</name>
<sequence length="67" mass="7877">MMLWDKIQKKLDEQEKTVYWLSKQTGIHINTIYSLKNNLAKDMAFSKVSKIADALNVDLNEFKETEK</sequence>
<dbReference type="SUPFAM" id="SSF47413">
    <property type="entry name" value="lambda repressor-like DNA-binding domains"/>
    <property type="match status" value="1"/>
</dbReference>
<proteinExistence type="predicted"/>
<protein>
    <submittedName>
        <fullName evidence="2">XRE family transcriptional regulator</fullName>
    </submittedName>
</protein>
<dbReference type="InterPro" id="IPR010982">
    <property type="entry name" value="Lambda_DNA-bd_dom_sf"/>
</dbReference>
<evidence type="ECO:0000313" key="3">
    <source>
        <dbReference type="Proteomes" id="UP000234775"/>
    </source>
</evidence>
<dbReference type="AlphaFoldDB" id="A0A2I1K7H3"/>
<evidence type="ECO:0000313" key="2">
    <source>
        <dbReference type="EMBL" id="PKY91590.1"/>
    </source>
</evidence>
<dbReference type="GO" id="GO:0003677">
    <property type="term" value="F:DNA binding"/>
    <property type="evidence" value="ECO:0007669"/>
    <property type="project" value="InterPro"/>
</dbReference>
<gene>
    <name evidence="2" type="ORF">CYJ27_02635</name>
</gene>
<dbReference type="Proteomes" id="UP000234775">
    <property type="component" value="Unassembled WGS sequence"/>
</dbReference>
<reference evidence="2 3" key="1">
    <citation type="submission" date="2017-12" db="EMBL/GenBank/DDBJ databases">
        <title>Phylogenetic diversity of female urinary microbiome.</title>
        <authorList>
            <person name="Thomas-White K."/>
            <person name="Wolfe A.J."/>
        </authorList>
    </citation>
    <scope>NUCLEOTIDE SEQUENCE [LARGE SCALE GENOMIC DNA]</scope>
    <source>
        <strain evidence="2 3">UMB0844</strain>
    </source>
</reference>
<dbReference type="InterPro" id="IPR001387">
    <property type="entry name" value="Cro/C1-type_HTH"/>
</dbReference>
<accession>A0A2I1K7H3</accession>
<keyword evidence="3" id="KW-1185">Reference proteome</keyword>
<dbReference type="EMBL" id="PKGZ01000002">
    <property type="protein sequence ID" value="PKY91590.1"/>
    <property type="molecule type" value="Genomic_DNA"/>
</dbReference>
<comment type="caution">
    <text evidence="2">The sequence shown here is derived from an EMBL/GenBank/DDBJ whole genome shotgun (WGS) entry which is preliminary data.</text>
</comment>